<evidence type="ECO:0000313" key="1">
    <source>
        <dbReference type="EMBL" id="KAJ7371562.1"/>
    </source>
</evidence>
<comment type="caution">
    <text evidence="1">The sequence shown here is derived from an EMBL/GenBank/DDBJ whole genome shotgun (WGS) entry which is preliminary data.</text>
</comment>
<protein>
    <submittedName>
        <fullName evidence="1">Uncharacterized protein</fullName>
    </submittedName>
</protein>
<gene>
    <name evidence="1" type="ORF">OS493_024904</name>
</gene>
<name>A0A9X0CPS9_9CNID</name>
<accession>A0A9X0CPS9</accession>
<dbReference type="Proteomes" id="UP001163046">
    <property type="component" value="Unassembled WGS sequence"/>
</dbReference>
<organism evidence="1 2">
    <name type="scientific">Desmophyllum pertusum</name>
    <dbReference type="NCBI Taxonomy" id="174260"/>
    <lineage>
        <taxon>Eukaryota</taxon>
        <taxon>Metazoa</taxon>
        <taxon>Cnidaria</taxon>
        <taxon>Anthozoa</taxon>
        <taxon>Hexacorallia</taxon>
        <taxon>Scleractinia</taxon>
        <taxon>Caryophylliina</taxon>
        <taxon>Caryophylliidae</taxon>
        <taxon>Desmophyllum</taxon>
    </lineage>
</organism>
<keyword evidence="2" id="KW-1185">Reference proteome</keyword>
<sequence>MNHPEQRIIRASFNDTLAKNRKYAAEDYQSVSEACVELKERERTFFVLNDYCQLSKTSNFEGQVCNAWVNSGAGLCLLMFACSISSKTICLDLENQGLEGRISNQLATSVNHIG</sequence>
<evidence type="ECO:0000313" key="2">
    <source>
        <dbReference type="Proteomes" id="UP001163046"/>
    </source>
</evidence>
<proteinExistence type="predicted"/>
<dbReference type="EMBL" id="MU826845">
    <property type="protein sequence ID" value="KAJ7371562.1"/>
    <property type="molecule type" value="Genomic_DNA"/>
</dbReference>
<reference evidence="1" key="1">
    <citation type="submission" date="2023-01" db="EMBL/GenBank/DDBJ databases">
        <title>Genome assembly of the deep-sea coral Lophelia pertusa.</title>
        <authorList>
            <person name="Herrera S."/>
            <person name="Cordes E."/>
        </authorList>
    </citation>
    <scope>NUCLEOTIDE SEQUENCE</scope>
    <source>
        <strain evidence="1">USNM1676648</strain>
        <tissue evidence="1">Polyp</tissue>
    </source>
</reference>
<dbReference type="AlphaFoldDB" id="A0A9X0CPS9"/>